<dbReference type="Proteomes" id="UP000008177">
    <property type="component" value="Unplaced contigs"/>
</dbReference>
<evidence type="ECO:0000313" key="1">
    <source>
        <dbReference type="EMBL" id="CCD34162.1"/>
    </source>
</evidence>
<dbReference type="AlphaFoldDB" id="G2YAC1"/>
<dbReference type="EMBL" id="FQ790303">
    <property type="protein sequence ID" value="CCD34162.1"/>
    <property type="molecule type" value="Genomic_DNA"/>
</dbReference>
<name>G2YAC1_BOTF4</name>
<sequence length="52" mass="5660">MVINSLGEMNAREDEGEEELFLLCPSDCFVEKMDGVGWCGGVVVMVVVIVLP</sequence>
<evidence type="ECO:0000313" key="2">
    <source>
        <dbReference type="Proteomes" id="UP000008177"/>
    </source>
</evidence>
<protein>
    <submittedName>
        <fullName evidence="1">Uncharacterized protein</fullName>
    </submittedName>
</protein>
<gene>
    <name evidence="1" type="ORF">BofuT4_uP105050.1</name>
</gene>
<dbReference type="InParanoid" id="G2YAC1"/>
<dbReference type="HOGENOM" id="CLU_3086982_0_0_1"/>
<organism evidence="1 2">
    <name type="scientific">Botryotinia fuckeliana (strain T4)</name>
    <name type="common">Noble rot fungus</name>
    <name type="synonym">Botrytis cinerea</name>
    <dbReference type="NCBI Taxonomy" id="999810"/>
    <lineage>
        <taxon>Eukaryota</taxon>
        <taxon>Fungi</taxon>
        <taxon>Dikarya</taxon>
        <taxon>Ascomycota</taxon>
        <taxon>Pezizomycotina</taxon>
        <taxon>Leotiomycetes</taxon>
        <taxon>Helotiales</taxon>
        <taxon>Sclerotiniaceae</taxon>
        <taxon>Botrytis</taxon>
    </lineage>
</organism>
<accession>G2YAC1</accession>
<reference evidence="2" key="1">
    <citation type="journal article" date="2011" name="PLoS Genet.">
        <title>Genomic analysis of the necrotrophic fungal pathogens Sclerotinia sclerotiorum and Botrytis cinerea.</title>
        <authorList>
            <person name="Amselem J."/>
            <person name="Cuomo C.A."/>
            <person name="van Kan J.A."/>
            <person name="Viaud M."/>
            <person name="Benito E.P."/>
            <person name="Couloux A."/>
            <person name="Coutinho P.M."/>
            <person name="de Vries R.P."/>
            <person name="Dyer P.S."/>
            <person name="Fillinger S."/>
            <person name="Fournier E."/>
            <person name="Gout L."/>
            <person name="Hahn M."/>
            <person name="Kohn L."/>
            <person name="Lapalu N."/>
            <person name="Plummer K.M."/>
            <person name="Pradier J.M."/>
            <person name="Quevillon E."/>
            <person name="Sharon A."/>
            <person name="Simon A."/>
            <person name="ten Have A."/>
            <person name="Tudzynski B."/>
            <person name="Tudzynski P."/>
            <person name="Wincker P."/>
            <person name="Andrew M."/>
            <person name="Anthouard V."/>
            <person name="Beever R.E."/>
            <person name="Beffa R."/>
            <person name="Benoit I."/>
            <person name="Bouzid O."/>
            <person name="Brault B."/>
            <person name="Chen Z."/>
            <person name="Choquer M."/>
            <person name="Collemare J."/>
            <person name="Cotton P."/>
            <person name="Danchin E.G."/>
            <person name="Da Silva C."/>
            <person name="Gautier A."/>
            <person name="Giraud C."/>
            <person name="Giraud T."/>
            <person name="Gonzalez C."/>
            <person name="Grossetete S."/>
            <person name="Guldener U."/>
            <person name="Henrissat B."/>
            <person name="Howlett B.J."/>
            <person name="Kodira C."/>
            <person name="Kretschmer M."/>
            <person name="Lappartient A."/>
            <person name="Leroch M."/>
            <person name="Levis C."/>
            <person name="Mauceli E."/>
            <person name="Neuveglise C."/>
            <person name="Oeser B."/>
            <person name="Pearson M."/>
            <person name="Poulain J."/>
            <person name="Poussereau N."/>
            <person name="Quesneville H."/>
            <person name="Rascle C."/>
            <person name="Schumacher J."/>
            <person name="Segurens B."/>
            <person name="Sexton A."/>
            <person name="Silva E."/>
            <person name="Sirven C."/>
            <person name="Soanes D.M."/>
            <person name="Talbot N.J."/>
            <person name="Templeton M."/>
            <person name="Yandava C."/>
            <person name="Yarden O."/>
            <person name="Zeng Q."/>
            <person name="Rollins J.A."/>
            <person name="Lebrun M.H."/>
            <person name="Dickman M."/>
        </authorList>
    </citation>
    <scope>NUCLEOTIDE SEQUENCE [LARGE SCALE GENOMIC DNA]</scope>
    <source>
        <strain evidence="2">T4</strain>
    </source>
</reference>
<proteinExistence type="predicted"/>